<dbReference type="AlphaFoldDB" id="A0A931BT13"/>
<organism evidence="2 3">
    <name type="scientific">Microvirga alba</name>
    <dbReference type="NCBI Taxonomy" id="2791025"/>
    <lineage>
        <taxon>Bacteria</taxon>
        <taxon>Pseudomonadati</taxon>
        <taxon>Pseudomonadota</taxon>
        <taxon>Alphaproteobacteria</taxon>
        <taxon>Hyphomicrobiales</taxon>
        <taxon>Methylobacteriaceae</taxon>
        <taxon>Microvirga</taxon>
    </lineage>
</organism>
<feature type="chain" id="PRO_5036815727" description="Lipoprotein" evidence="1">
    <location>
        <begin position="19"/>
        <end position="263"/>
    </location>
</feature>
<evidence type="ECO:0000313" key="2">
    <source>
        <dbReference type="EMBL" id="MBF9233275.1"/>
    </source>
</evidence>
<comment type="caution">
    <text evidence="2">The sequence shown here is derived from an EMBL/GenBank/DDBJ whole genome shotgun (WGS) entry which is preliminary data.</text>
</comment>
<accession>A0A931BT13</accession>
<dbReference type="EMBL" id="JADQDO010000002">
    <property type="protein sequence ID" value="MBF9233275.1"/>
    <property type="molecule type" value="Genomic_DNA"/>
</dbReference>
<evidence type="ECO:0000313" key="3">
    <source>
        <dbReference type="Proteomes" id="UP000599312"/>
    </source>
</evidence>
<gene>
    <name evidence="2" type="ORF">I2H38_07750</name>
</gene>
<feature type="signal peptide" evidence="1">
    <location>
        <begin position="1"/>
        <end position="18"/>
    </location>
</feature>
<protein>
    <recommendedName>
        <fullName evidence="4">Lipoprotein</fullName>
    </recommendedName>
</protein>
<sequence>MKTKNLIAVFAIAPLLLACVSTETVRFQAKSNQQALIRDGRQAIVSNRKNSIVLVSPASREFQSGARPVFVVGINNLTKNPLEFAVSNISVHQKAADGRVLALPVKTYESLVAEERNKQVARAILVGLAAGANAAAASQAGYGTARANVYSTTHTPYGSYNRVSTVTSSYFDPTANAIAQANASAQNEAMIASTIEQGRQNLSSLEQAVIKDNTLLPGEWYGGQLHFEPPQSDGSDAPKTYRINIVVGSEVHEVEVVQEAVKS</sequence>
<reference evidence="2" key="1">
    <citation type="submission" date="2020-11" db="EMBL/GenBank/DDBJ databases">
        <authorList>
            <person name="Kim M.K."/>
        </authorList>
    </citation>
    <scope>NUCLEOTIDE SEQUENCE</scope>
    <source>
        <strain evidence="2">BT350</strain>
    </source>
</reference>
<proteinExistence type="predicted"/>
<dbReference type="RefSeq" id="WP_196271233.1">
    <property type="nucleotide sequence ID" value="NZ_JADQDO010000002.1"/>
</dbReference>
<keyword evidence="1" id="KW-0732">Signal</keyword>
<dbReference type="PROSITE" id="PS51257">
    <property type="entry name" value="PROKAR_LIPOPROTEIN"/>
    <property type="match status" value="1"/>
</dbReference>
<evidence type="ECO:0008006" key="4">
    <source>
        <dbReference type="Google" id="ProtNLM"/>
    </source>
</evidence>
<dbReference type="Proteomes" id="UP000599312">
    <property type="component" value="Unassembled WGS sequence"/>
</dbReference>
<name>A0A931BT13_9HYPH</name>
<keyword evidence="3" id="KW-1185">Reference proteome</keyword>
<evidence type="ECO:0000256" key="1">
    <source>
        <dbReference type="SAM" id="SignalP"/>
    </source>
</evidence>